<dbReference type="PANTHER" id="PTHR11552:SF147">
    <property type="entry name" value="CHOLINE DEHYDROGENASE, MITOCHONDRIAL"/>
    <property type="match status" value="1"/>
</dbReference>
<sequence length="521" mass="56367">MKYDTIIVGAGSAGAILATRLTEDPSKSVLLLEAGPDYPDIEDLPEEVKYGYKTTNEIWTSDHNWQFTARGTDEAVIDIPRGKITGGSSAINGQVFLRGLPEDYDNWAQWGNGEWGFQKMLPFLNKLETDTTYSDNPGDFHGANGPIICHRFLEQDWLPGSKAFVEACVSAGYEYCEDANAPGTTGVGPIPLNNPDGIRWSTSLGYLSISRPRLNLTIRANVSAKRIIVSQVGGKTAASGVEVVSGGETFVVEGDEIIMSAGAIASPQLLMLSGIGPKQHLEKNGIECLVDAPGVGQNLRDHPLLGLKWVTKPDVNLDPLGPSGQVLLRYTADGSTVENDMIVYMGAVTSKRRDDGGKRGDPIGIGMGLGLNLALSKGELRLKSNDYRDQPYLDYNLLDDAEDLRRYRDGVRMLVALENHSSMAALIDYRLEPGEEDLDSDDALNTWIKTYVGTGHHVSCTAKMGVESDPMAVVNQYGQVYGVGGLRIADASIMPDCVRANINVTVMAIGERIANFISEGH</sequence>
<dbReference type="Pfam" id="PF05199">
    <property type="entry name" value="GMC_oxred_C"/>
    <property type="match status" value="1"/>
</dbReference>
<evidence type="ECO:0000256" key="2">
    <source>
        <dbReference type="ARBA" id="ARBA00010790"/>
    </source>
</evidence>
<dbReference type="GO" id="GO:0050660">
    <property type="term" value="F:flavin adenine dinucleotide binding"/>
    <property type="evidence" value="ECO:0007669"/>
    <property type="project" value="InterPro"/>
</dbReference>
<dbReference type="InterPro" id="IPR007867">
    <property type="entry name" value="GMC_OxRtase_C"/>
</dbReference>
<dbReference type="Gene3D" id="3.30.410.40">
    <property type="match status" value="1"/>
</dbReference>
<protein>
    <recommendedName>
        <fullName evidence="5">Glucose-methanol-choline oxidoreductase N-terminal domain-containing protein</fullName>
    </recommendedName>
</protein>
<dbReference type="PANTHER" id="PTHR11552">
    <property type="entry name" value="GLUCOSE-METHANOL-CHOLINE GMC OXIDOREDUCTASE"/>
    <property type="match status" value="1"/>
</dbReference>
<evidence type="ECO:0000256" key="3">
    <source>
        <dbReference type="ARBA" id="ARBA00022630"/>
    </source>
</evidence>
<reference evidence="6" key="1">
    <citation type="submission" date="2018-05" db="EMBL/GenBank/DDBJ databases">
        <authorList>
            <person name="Lanie J.A."/>
            <person name="Ng W.-L."/>
            <person name="Kazmierczak K.M."/>
            <person name="Andrzejewski T.M."/>
            <person name="Davidsen T.M."/>
            <person name="Wayne K.J."/>
            <person name="Tettelin H."/>
            <person name="Glass J.I."/>
            <person name="Rusch D."/>
            <person name="Podicherti R."/>
            <person name="Tsui H.-C.T."/>
            <person name="Winkler M.E."/>
        </authorList>
    </citation>
    <scope>NUCLEOTIDE SEQUENCE</scope>
</reference>
<proteinExistence type="inferred from homology"/>
<name>A0A381NBY9_9ZZZZ</name>
<evidence type="ECO:0000259" key="5">
    <source>
        <dbReference type="PROSITE" id="PS00624"/>
    </source>
</evidence>
<dbReference type="InterPro" id="IPR000172">
    <property type="entry name" value="GMC_OxRdtase_N"/>
</dbReference>
<organism evidence="6">
    <name type="scientific">marine metagenome</name>
    <dbReference type="NCBI Taxonomy" id="408172"/>
    <lineage>
        <taxon>unclassified sequences</taxon>
        <taxon>metagenomes</taxon>
        <taxon>ecological metagenomes</taxon>
    </lineage>
</organism>
<dbReference type="PROSITE" id="PS00624">
    <property type="entry name" value="GMC_OXRED_2"/>
    <property type="match status" value="1"/>
</dbReference>
<dbReference type="GO" id="GO:0016614">
    <property type="term" value="F:oxidoreductase activity, acting on CH-OH group of donors"/>
    <property type="evidence" value="ECO:0007669"/>
    <property type="project" value="InterPro"/>
</dbReference>
<comment type="cofactor">
    <cofactor evidence="1">
        <name>FAD</name>
        <dbReference type="ChEBI" id="CHEBI:57692"/>
    </cofactor>
</comment>
<dbReference type="SUPFAM" id="SSF51905">
    <property type="entry name" value="FAD/NAD(P)-binding domain"/>
    <property type="match status" value="1"/>
</dbReference>
<dbReference type="SUPFAM" id="SSF54373">
    <property type="entry name" value="FAD-linked reductases, C-terminal domain"/>
    <property type="match status" value="1"/>
</dbReference>
<keyword evidence="3" id="KW-0285">Flavoprotein</keyword>
<dbReference type="Pfam" id="PF00732">
    <property type="entry name" value="GMC_oxred_N"/>
    <property type="match status" value="1"/>
</dbReference>
<dbReference type="InterPro" id="IPR012132">
    <property type="entry name" value="GMC_OxRdtase"/>
</dbReference>
<keyword evidence="4" id="KW-0274">FAD</keyword>
<dbReference type="EMBL" id="UINC01000228">
    <property type="protein sequence ID" value="SUZ51574.1"/>
    <property type="molecule type" value="Genomic_DNA"/>
</dbReference>
<feature type="domain" description="Glucose-methanol-choline oxidoreductase N-terminal" evidence="5">
    <location>
        <begin position="262"/>
        <end position="276"/>
    </location>
</feature>
<dbReference type="Gene3D" id="3.50.50.60">
    <property type="entry name" value="FAD/NAD(P)-binding domain"/>
    <property type="match status" value="1"/>
</dbReference>
<accession>A0A381NBY9</accession>
<evidence type="ECO:0000313" key="6">
    <source>
        <dbReference type="EMBL" id="SUZ51574.1"/>
    </source>
</evidence>
<dbReference type="InterPro" id="IPR036188">
    <property type="entry name" value="FAD/NAD-bd_sf"/>
</dbReference>
<evidence type="ECO:0000256" key="4">
    <source>
        <dbReference type="ARBA" id="ARBA00022827"/>
    </source>
</evidence>
<evidence type="ECO:0000256" key="1">
    <source>
        <dbReference type="ARBA" id="ARBA00001974"/>
    </source>
</evidence>
<dbReference type="AlphaFoldDB" id="A0A381NBY9"/>
<gene>
    <name evidence="6" type="ORF">METZ01_LOCUS4428</name>
</gene>
<comment type="similarity">
    <text evidence="2">Belongs to the GMC oxidoreductase family.</text>
</comment>
<dbReference type="PIRSF" id="PIRSF000137">
    <property type="entry name" value="Alcohol_oxidase"/>
    <property type="match status" value="1"/>
</dbReference>